<evidence type="ECO:0000313" key="2">
    <source>
        <dbReference type="Proteomes" id="UP000091857"/>
    </source>
</evidence>
<dbReference type="EMBL" id="CM004391">
    <property type="protein sequence ID" value="KAG8654411.1"/>
    <property type="molecule type" value="Genomic_DNA"/>
</dbReference>
<evidence type="ECO:0000313" key="1">
    <source>
        <dbReference type="EMBL" id="KAG8654411.1"/>
    </source>
</evidence>
<name>A0ACB7HQL2_MANES</name>
<organism evidence="1 2">
    <name type="scientific">Manihot esculenta</name>
    <name type="common">Cassava</name>
    <name type="synonym">Jatropha manihot</name>
    <dbReference type="NCBI Taxonomy" id="3983"/>
    <lineage>
        <taxon>Eukaryota</taxon>
        <taxon>Viridiplantae</taxon>
        <taxon>Streptophyta</taxon>
        <taxon>Embryophyta</taxon>
        <taxon>Tracheophyta</taxon>
        <taxon>Spermatophyta</taxon>
        <taxon>Magnoliopsida</taxon>
        <taxon>eudicotyledons</taxon>
        <taxon>Gunneridae</taxon>
        <taxon>Pentapetalae</taxon>
        <taxon>rosids</taxon>
        <taxon>fabids</taxon>
        <taxon>Malpighiales</taxon>
        <taxon>Euphorbiaceae</taxon>
        <taxon>Crotonoideae</taxon>
        <taxon>Manihoteae</taxon>
        <taxon>Manihot</taxon>
    </lineage>
</organism>
<dbReference type="Proteomes" id="UP000091857">
    <property type="component" value="Chromosome 5"/>
</dbReference>
<accession>A0ACB7HQL2</accession>
<reference evidence="2" key="1">
    <citation type="journal article" date="2016" name="Nat. Biotechnol.">
        <title>Sequencing wild and cultivated cassava and related species reveals extensive interspecific hybridization and genetic diversity.</title>
        <authorList>
            <person name="Bredeson J.V."/>
            <person name="Lyons J.B."/>
            <person name="Prochnik S.E."/>
            <person name="Wu G.A."/>
            <person name="Ha C.M."/>
            <person name="Edsinger-Gonzales E."/>
            <person name="Grimwood J."/>
            <person name="Schmutz J."/>
            <person name="Rabbi I.Y."/>
            <person name="Egesi C."/>
            <person name="Nauluvula P."/>
            <person name="Lebot V."/>
            <person name="Ndunguru J."/>
            <person name="Mkamilo G."/>
            <person name="Bart R.S."/>
            <person name="Setter T.L."/>
            <person name="Gleadow R.M."/>
            <person name="Kulakow P."/>
            <person name="Ferguson M.E."/>
            <person name="Rounsley S."/>
            <person name="Rokhsar D.S."/>
        </authorList>
    </citation>
    <scope>NUCLEOTIDE SEQUENCE [LARGE SCALE GENOMIC DNA]</scope>
    <source>
        <strain evidence="2">cv. AM560-2</strain>
    </source>
</reference>
<proteinExistence type="predicted"/>
<gene>
    <name evidence="1" type="ORF">MANES_05G121800v8</name>
</gene>
<protein>
    <submittedName>
        <fullName evidence="1">Uncharacterized protein</fullName>
    </submittedName>
</protein>
<sequence length="466" mass="52542">MFGKSSPQLCLGIVFAFIDLEINGASFSVLDLEQFSLVSIKSCCKVCGTGPDMEESFANNSGLCGRPLEPCVHHRLGFDWLKKGFTIGYAISFVLIVVALIPYDIPPWLKLKTRNKRLQMRRNINQVTELAIVDNLREGGKEILKLEKVVPRLSYRDLSNATNNFCERNIIGLGKMGIVFKATLSSGGFLAVKKLHYAQFLDEQFIAELKMLGIMRHINLLPLLGFCIHSKERLLVYKYMPNGSLHDWLKPVETQAKNLEWPLRVKIATGLARGLAWLHQGCNIHIIHLNISSKCILLDHDFEPKLSNFGEAMLMIPNSSSCANTEVWQMDFVKEDVYSFGIVLLELITGKDSSKMSSNHSSNSNDGSSNEWVTHLLDNNSSNFHDLTDKSLIGQGFDDEIHEFVHIAVSCVHPNLEHRPTMWQVYEEIKAAGNRYGFIDQNSKAWTRRGGKSVEIEVAERGDVNW</sequence>
<keyword evidence="2" id="KW-1185">Reference proteome</keyword>
<comment type="caution">
    <text evidence="1">The sequence shown here is derived from an EMBL/GenBank/DDBJ whole genome shotgun (WGS) entry which is preliminary data.</text>
</comment>